<dbReference type="RefSeq" id="WP_146652050.1">
    <property type="nucleotide sequence ID" value="NZ_CP012333.1"/>
</dbReference>
<keyword evidence="1" id="KW-0802">TPR repeat</keyword>
<keyword evidence="3" id="KW-1185">Reference proteome</keyword>
<dbReference type="PROSITE" id="PS50005">
    <property type="entry name" value="TPR"/>
    <property type="match status" value="1"/>
</dbReference>
<gene>
    <name evidence="2" type="ORF">AKJ09_07501</name>
</gene>
<dbReference type="Gene3D" id="1.25.40.10">
    <property type="entry name" value="Tetratricopeptide repeat domain"/>
    <property type="match status" value="1"/>
</dbReference>
<accession>A0A0K1Q530</accession>
<sequence length="278" mass="28806">MLCAVGISAHAAEGAGATALKLARSAWDRGSLDTAEPLYREALEKGGLAPDEVLEGYVRLGSIRASMGKKDQAVAAFRAASILDPKFAVPSEAGSKGPALANQARKDTAKIGALRLTVTAPKETPSGKSFKVTAQIDDAHARIVAKVGLVARDGTSGKEITVEAKTEPTVELEIPAEITLPNAALTIRVDALDSHNNRLGSAEERVHVPDDRPATASAVVLGPSTNPAADTSHKRGFWSSPWPYVIGGVALAGAGAALYFGTRPADQVSVGSVDVRTR</sequence>
<name>A0A0K1Q530_9BACT</name>
<proteinExistence type="predicted"/>
<dbReference type="InterPro" id="IPR019734">
    <property type="entry name" value="TPR_rpt"/>
</dbReference>
<dbReference type="InterPro" id="IPR011990">
    <property type="entry name" value="TPR-like_helical_dom_sf"/>
</dbReference>
<dbReference type="STRING" id="1391654.AKJ09_07501"/>
<dbReference type="KEGG" id="llu:AKJ09_07501"/>
<evidence type="ECO:0000313" key="2">
    <source>
        <dbReference type="EMBL" id="AKV00838.1"/>
    </source>
</evidence>
<evidence type="ECO:0000256" key="1">
    <source>
        <dbReference type="PROSITE-ProRule" id="PRU00339"/>
    </source>
</evidence>
<dbReference type="SUPFAM" id="SSF48452">
    <property type="entry name" value="TPR-like"/>
    <property type="match status" value="1"/>
</dbReference>
<dbReference type="AlphaFoldDB" id="A0A0K1Q530"/>
<protein>
    <submittedName>
        <fullName evidence="2">Uncharacterized protein</fullName>
    </submittedName>
</protein>
<dbReference type="EMBL" id="CP012333">
    <property type="protein sequence ID" value="AKV00838.1"/>
    <property type="molecule type" value="Genomic_DNA"/>
</dbReference>
<dbReference type="Proteomes" id="UP000064967">
    <property type="component" value="Chromosome"/>
</dbReference>
<evidence type="ECO:0000313" key="3">
    <source>
        <dbReference type="Proteomes" id="UP000064967"/>
    </source>
</evidence>
<reference evidence="2 3" key="1">
    <citation type="submission" date="2015-08" db="EMBL/GenBank/DDBJ databases">
        <authorList>
            <person name="Babu N.S."/>
            <person name="Beckwith C.J."/>
            <person name="Beseler K.G."/>
            <person name="Brison A."/>
            <person name="Carone J.V."/>
            <person name="Caskin T.P."/>
            <person name="Diamond M."/>
            <person name="Durham M.E."/>
            <person name="Foxe J.M."/>
            <person name="Go M."/>
            <person name="Henderson B.A."/>
            <person name="Jones I.B."/>
            <person name="McGettigan J.A."/>
            <person name="Micheletti S.J."/>
            <person name="Nasrallah M.E."/>
            <person name="Ortiz D."/>
            <person name="Piller C.R."/>
            <person name="Privatt S.R."/>
            <person name="Schneider S.L."/>
            <person name="Sharp S."/>
            <person name="Smith T.C."/>
            <person name="Stanton J.D."/>
            <person name="Ullery H.E."/>
            <person name="Wilson R.J."/>
            <person name="Serrano M.G."/>
            <person name="Buck G."/>
            <person name="Lee V."/>
            <person name="Wang Y."/>
            <person name="Carvalho R."/>
            <person name="Voegtly L."/>
            <person name="Shi R."/>
            <person name="Duckworth R."/>
            <person name="Johnson A."/>
            <person name="Loviza R."/>
            <person name="Walstead R."/>
            <person name="Shah Z."/>
            <person name="Kiflezghi M."/>
            <person name="Wade K."/>
            <person name="Ball S.L."/>
            <person name="Bradley K.W."/>
            <person name="Asai D.J."/>
            <person name="Bowman C.A."/>
            <person name="Russell D.A."/>
            <person name="Pope W.H."/>
            <person name="Jacobs-Sera D."/>
            <person name="Hendrix R.W."/>
            <person name="Hatfull G.F."/>
        </authorList>
    </citation>
    <scope>NUCLEOTIDE SEQUENCE [LARGE SCALE GENOMIC DNA]</scope>
    <source>
        <strain evidence="2 3">DSM 27648</strain>
    </source>
</reference>
<organism evidence="2 3">
    <name type="scientific">Labilithrix luteola</name>
    <dbReference type="NCBI Taxonomy" id="1391654"/>
    <lineage>
        <taxon>Bacteria</taxon>
        <taxon>Pseudomonadati</taxon>
        <taxon>Myxococcota</taxon>
        <taxon>Polyangia</taxon>
        <taxon>Polyangiales</taxon>
        <taxon>Labilitrichaceae</taxon>
        <taxon>Labilithrix</taxon>
    </lineage>
</organism>
<feature type="repeat" description="TPR" evidence="1">
    <location>
        <begin position="54"/>
        <end position="87"/>
    </location>
</feature>